<reference evidence="8 9" key="1">
    <citation type="submission" date="2021-06" db="EMBL/GenBank/DDBJ databases">
        <authorList>
            <person name="Palmer J.M."/>
        </authorList>
    </citation>
    <scope>NUCLEOTIDE SEQUENCE [LARGE SCALE GENOMIC DNA]</scope>
    <source>
        <strain evidence="8 9">XR_2019</strain>
        <tissue evidence="8">Muscle</tissue>
    </source>
</reference>
<keyword evidence="9" id="KW-1185">Reference proteome</keyword>
<evidence type="ECO:0000256" key="4">
    <source>
        <dbReference type="ARBA" id="ARBA00023002"/>
    </source>
</evidence>
<evidence type="ECO:0000256" key="7">
    <source>
        <dbReference type="SAM" id="Phobius"/>
    </source>
</evidence>
<evidence type="ECO:0000256" key="3">
    <source>
        <dbReference type="ARBA" id="ARBA00022723"/>
    </source>
</evidence>
<evidence type="ECO:0000256" key="6">
    <source>
        <dbReference type="ARBA" id="ARBA00023033"/>
    </source>
</evidence>
<dbReference type="PANTHER" id="PTHR24302">
    <property type="entry name" value="CYTOCHROME P450 FAMILY 3"/>
    <property type="match status" value="1"/>
</dbReference>
<protein>
    <submittedName>
        <fullName evidence="8">Uncharacterized protein</fullName>
    </submittedName>
</protein>
<keyword evidence="7" id="KW-1133">Transmembrane helix</keyword>
<keyword evidence="5" id="KW-0408">Iron</keyword>
<dbReference type="InterPro" id="IPR036396">
    <property type="entry name" value="Cyt_P450_sf"/>
</dbReference>
<feature type="transmembrane region" description="Helical" evidence="7">
    <location>
        <begin position="12"/>
        <end position="33"/>
    </location>
</feature>
<dbReference type="InterPro" id="IPR001128">
    <property type="entry name" value="Cyt_P450"/>
</dbReference>
<dbReference type="Proteomes" id="UP001444071">
    <property type="component" value="Unassembled WGS sequence"/>
</dbReference>
<comment type="similarity">
    <text evidence="1">Belongs to the cytochrome P450 family.</text>
</comment>
<dbReference type="EMBL" id="JAHRIM010031792">
    <property type="protein sequence ID" value="MEQ2265249.1"/>
    <property type="molecule type" value="Genomic_DNA"/>
</dbReference>
<evidence type="ECO:0000256" key="2">
    <source>
        <dbReference type="ARBA" id="ARBA00022617"/>
    </source>
</evidence>
<proteinExistence type="inferred from homology"/>
<keyword evidence="6" id="KW-0503">Monooxygenase</keyword>
<sequence>MSFLPFFSFETWILLISFVFIFVLYGHWTFGVFEKLGIPGPKPMMYWGTVNRYNKVYYLDDNECAKKYGRVWGSYELRRPMLAVMDPEMLKIILVKECFTFFTNRRVRTHKINSPRNTWLKGHPSCP</sequence>
<organism evidence="8 9">
    <name type="scientific">Xenotaenia resolanae</name>
    <dbReference type="NCBI Taxonomy" id="208358"/>
    <lineage>
        <taxon>Eukaryota</taxon>
        <taxon>Metazoa</taxon>
        <taxon>Chordata</taxon>
        <taxon>Craniata</taxon>
        <taxon>Vertebrata</taxon>
        <taxon>Euteleostomi</taxon>
        <taxon>Actinopterygii</taxon>
        <taxon>Neopterygii</taxon>
        <taxon>Teleostei</taxon>
        <taxon>Neoteleostei</taxon>
        <taxon>Acanthomorphata</taxon>
        <taxon>Ovalentaria</taxon>
        <taxon>Atherinomorphae</taxon>
        <taxon>Cyprinodontiformes</taxon>
        <taxon>Goodeidae</taxon>
        <taxon>Xenotaenia</taxon>
    </lineage>
</organism>
<keyword evidence="2" id="KW-0349">Heme</keyword>
<keyword evidence="7" id="KW-0812">Transmembrane</keyword>
<evidence type="ECO:0000313" key="8">
    <source>
        <dbReference type="EMBL" id="MEQ2265249.1"/>
    </source>
</evidence>
<dbReference type="Pfam" id="PF00067">
    <property type="entry name" value="p450"/>
    <property type="match status" value="1"/>
</dbReference>
<name>A0ABV0W709_9TELE</name>
<evidence type="ECO:0000313" key="9">
    <source>
        <dbReference type="Proteomes" id="UP001444071"/>
    </source>
</evidence>
<comment type="caution">
    <text evidence="8">The sequence shown here is derived from an EMBL/GenBank/DDBJ whole genome shotgun (WGS) entry which is preliminary data.</text>
</comment>
<evidence type="ECO:0000256" key="5">
    <source>
        <dbReference type="ARBA" id="ARBA00023004"/>
    </source>
</evidence>
<keyword evidence="4" id="KW-0560">Oxidoreductase</keyword>
<gene>
    <name evidence="8" type="ORF">XENORESO_004382</name>
</gene>
<dbReference type="InterPro" id="IPR050705">
    <property type="entry name" value="Cytochrome_P450_3A"/>
</dbReference>
<keyword evidence="3" id="KW-0479">Metal-binding</keyword>
<dbReference type="Gene3D" id="1.10.630.10">
    <property type="entry name" value="Cytochrome P450"/>
    <property type="match status" value="1"/>
</dbReference>
<keyword evidence="7" id="KW-0472">Membrane</keyword>
<dbReference type="SUPFAM" id="SSF48264">
    <property type="entry name" value="Cytochrome P450"/>
    <property type="match status" value="1"/>
</dbReference>
<dbReference type="PANTHER" id="PTHR24302:SF15">
    <property type="entry name" value="FATTY-ACID PEROXYGENASE"/>
    <property type="match status" value="1"/>
</dbReference>
<accession>A0ABV0W709</accession>
<evidence type="ECO:0000256" key="1">
    <source>
        <dbReference type="ARBA" id="ARBA00010617"/>
    </source>
</evidence>